<dbReference type="PANTHER" id="PTHR34216">
    <property type="match status" value="1"/>
</dbReference>
<name>A0A1P8JTS8_9BURK</name>
<gene>
    <name evidence="4" type="ORF">RD110_07755</name>
</gene>
<comment type="subcellular location">
    <subcellularLocation>
        <location evidence="1">Secreted</location>
    </subcellularLocation>
</comment>
<reference evidence="4 5" key="1">
    <citation type="submission" date="2017-01" db="EMBL/GenBank/DDBJ databases">
        <authorList>
            <person name="Mah S.A."/>
            <person name="Swanson W.J."/>
            <person name="Moy G.W."/>
            <person name="Vacquier V.D."/>
        </authorList>
    </citation>
    <scope>NUCLEOTIDE SEQUENCE [LARGE SCALE GENOMIC DNA]</scope>
    <source>
        <strain evidence="4 5">DCY110</strain>
    </source>
</reference>
<evidence type="ECO:0000259" key="3">
    <source>
        <dbReference type="PROSITE" id="PS51677"/>
    </source>
</evidence>
<dbReference type="GO" id="GO:0005576">
    <property type="term" value="C:extracellular region"/>
    <property type="evidence" value="ECO:0007669"/>
    <property type="project" value="UniProtKB-SubCell"/>
</dbReference>
<dbReference type="KEGG" id="rhy:RD110_07755"/>
<dbReference type="CDD" id="cd10918">
    <property type="entry name" value="CE4_NodB_like_5s_6s"/>
    <property type="match status" value="1"/>
</dbReference>
<sequence>MFKTLLKQLSPAGERGRLSILIFHRVLPERDPIFPGEVDAAAFDAICGWMKAWCNVLPLDVAVQKLKERSLPERAAAITFDDGYADNRTVALPILARHGLTSTFFIATDFLDGGRMWNDTVIESVRLCQSPQLDLTQLAKRDGSGHLGSHTIDTPEAKRQAIEHIIGQIKYLPVLERHLLTEKIADCAAVKPPVDLMMTSQQVRELRDAGMQIGAHTRSHPILAKLEADAAYAEIAQSQRFLESVLGERVGLFAYPNGKPGTDYIPESVRIVRELGFDAAVSTTKGAADAGTDLFQIPRFTPWDRSRLKFGARFADNLWRA</sequence>
<protein>
    <submittedName>
        <fullName evidence="4">Polysaccharide deacetylase</fullName>
    </submittedName>
</protein>
<dbReference type="InterPro" id="IPR011330">
    <property type="entry name" value="Glyco_hydro/deAcase_b/a-brl"/>
</dbReference>
<dbReference type="EMBL" id="CP019236">
    <property type="protein sequence ID" value="APW37101.1"/>
    <property type="molecule type" value="Genomic_DNA"/>
</dbReference>
<evidence type="ECO:0000313" key="4">
    <source>
        <dbReference type="EMBL" id="APW37101.1"/>
    </source>
</evidence>
<dbReference type="InterPro" id="IPR051398">
    <property type="entry name" value="Polysacch_Deacetylase"/>
</dbReference>
<keyword evidence="5" id="KW-1185">Reference proteome</keyword>
<dbReference type="AlphaFoldDB" id="A0A1P8JTS8"/>
<evidence type="ECO:0000256" key="1">
    <source>
        <dbReference type="ARBA" id="ARBA00004613"/>
    </source>
</evidence>
<dbReference type="OrthoDB" id="9814639at2"/>
<dbReference type="Proteomes" id="UP000186609">
    <property type="component" value="Chromosome"/>
</dbReference>
<organism evidence="4 5">
    <name type="scientific">Rhodoferax koreensis</name>
    <dbReference type="NCBI Taxonomy" id="1842727"/>
    <lineage>
        <taxon>Bacteria</taxon>
        <taxon>Pseudomonadati</taxon>
        <taxon>Pseudomonadota</taxon>
        <taxon>Betaproteobacteria</taxon>
        <taxon>Burkholderiales</taxon>
        <taxon>Comamonadaceae</taxon>
        <taxon>Rhodoferax</taxon>
    </lineage>
</organism>
<accession>A0A1P8JTS8</accession>
<feature type="domain" description="NodB homology" evidence="3">
    <location>
        <begin position="74"/>
        <end position="321"/>
    </location>
</feature>
<evidence type="ECO:0000313" key="5">
    <source>
        <dbReference type="Proteomes" id="UP000186609"/>
    </source>
</evidence>
<dbReference type="GO" id="GO:0005975">
    <property type="term" value="P:carbohydrate metabolic process"/>
    <property type="evidence" value="ECO:0007669"/>
    <property type="project" value="InterPro"/>
</dbReference>
<dbReference type="Gene3D" id="3.20.20.370">
    <property type="entry name" value="Glycoside hydrolase/deacetylase"/>
    <property type="match status" value="1"/>
</dbReference>
<dbReference type="PANTHER" id="PTHR34216:SF3">
    <property type="entry name" value="POLY-BETA-1,6-N-ACETYL-D-GLUCOSAMINE N-DEACETYLASE"/>
    <property type="match status" value="1"/>
</dbReference>
<dbReference type="STRING" id="1842727.RD110_07755"/>
<dbReference type="InterPro" id="IPR002509">
    <property type="entry name" value="NODB_dom"/>
</dbReference>
<dbReference type="GO" id="GO:0016810">
    <property type="term" value="F:hydrolase activity, acting on carbon-nitrogen (but not peptide) bonds"/>
    <property type="evidence" value="ECO:0007669"/>
    <property type="project" value="InterPro"/>
</dbReference>
<evidence type="ECO:0000256" key="2">
    <source>
        <dbReference type="ARBA" id="ARBA00022729"/>
    </source>
</evidence>
<dbReference type="Pfam" id="PF01522">
    <property type="entry name" value="Polysacc_deac_1"/>
    <property type="match status" value="2"/>
</dbReference>
<keyword evidence="2" id="KW-0732">Signal</keyword>
<proteinExistence type="predicted"/>
<dbReference type="PROSITE" id="PS51677">
    <property type="entry name" value="NODB"/>
    <property type="match status" value="1"/>
</dbReference>
<dbReference type="RefSeq" id="WP_076198246.1">
    <property type="nucleotide sequence ID" value="NZ_CP019236.1"/>
</dbReference>
<dbReference type="SUPFAM" id="SSF88713">
    <property type="entry name" value="Glycoside hydrolase/deacetylase"/>
    <property type="match status" value="1"/>
</dbReference>